<dbReference type="Pfam" id="PF01774">
    <property type="entry name" value="UreD"/>
    <property type="match status" value="1"/>
</dbReference>
<comment type="similarity">
    <text evidence="1 3">Belongs to the UreD family.</text>
</comment>
<dbReference type="GO" id="GO:0016151">
    <property type="term" value="F:nickel cation binding"/>
    <property type="evidence" value="ECO:0007669"/>
    <property type="project" value="UniProtKB-UniRule"/>
</dbReference>
<dbReference type="RefSeq" id="WP_037443943.1">
    <property type="nucleotide sequence ID" value="NZ_JANF02000007.1"/>
</dbReference>
<comment type="caution">
    <text evidence="4">The sequence shown here is derived from an EMBL/GenBank/DDBJ whole genome shotgun (WGS) entry which is preliminary data.</text>
</comment>
<gene>
    <name evidence="3" type="primary">ureD</name>
    <name evidence="4" type="ORF">AL00_03315</name>
</gene>
<comment type="subunit">
    <text evidence="3">UreD, UreF and UreG form a complex that acts as a GTP-hydrolysis-dependent molecular chaperone, activating the urease apoprotein by helping to assemble the nickel containing metallocenter of UreC. The UreE protein probably delivers the nickel.</text>
</comment>
<comment type="subcellular location">
    <subcellularLocation>
        <location evidence="3">Cytoplasm</location>
    </subcellularLocation>
</comment>
<proteinExistence type="inferred from homology"/>
<protein>
    <recommendedName>
        <fullName evidence="3">Urease accessory protein UreD</fullName>
    </recommendedName>
</protein>
<dbReference type="Proteomes" id="UP000028135">
    <property type="component" value="Unassembled WGS sequence"/>
</dbReference>
<evidence type="ECO:0000256" key="1">
    <source>
        <dbReference type="ARBA" id="ARBA00007177"/>
    </source>
</evidence>
<comment type="function">
    <text evidence="3">Required for maturation of urease via the functional incorporation of the urease nickel metallocenter.</text>
</comment>
<dbReference type="InterPro" id="IPR002669">
    <property type="entry name" value="UreD"/>
</dbReference>
<evidence type="ECO:0000313" key="5">
    <source>
        <dbReference type="Proteomes" id="UP000028135"/>
    </source>
</evidence>
<reference evidence="4 5" key="1">
    <citation type="submission" date="2014-05" db="EMBL/GenBank/DDBJ databases">
        <title>Genome Announcement of Sphingobium lucknowense F2.</title>
        <authorList>
            <person name="Lal R."/>
            <person name="Negi V."/>
            <person name="Lata P."/>
            <person name="Sangwan N."/>
            <person name="Gupta S.K."/>
            <person name="Rao D.L.N."/>
            <person name="Das S."/>
        </authorList>
    </citation>
    <scope>NUCLEOTIDE SEQUENCE [LARGE SCALE GENOMIC DNA]</scope>
    <source>
        <strain evidence="4 5">F2</strain>
    </source>
</reference>
<organism evidence="4 5">
    <name type="scientific">Sphingobium indicum F2</name>
    <dbReference type="NCBI Taxonomy" id="1450518"/>
    <lineage>
        <taxon>Bacteria</taxon>
        <taxon>Pseudomonadati</taxon>
        <taxon>Pseudomonadota</taxon>
        <taxon>Alphaproteobacteria</taxon>
        <taxon>Sphingomonadales</taxon>
        <taxon>Sphingomonadaceae</taxon>
        <taxon>Sphingobium</taxon>
    </lineage>
</organism>
<evidence type="ECO:0000256" key="3">
    <source>
        <dbReference type="HAMAP-Rule" id="MF_01384"/>
    </source>
</evidence>
<evidence type="ECO:0000313" key="4">
    <source>
        <dbReference type="EMBL" id="KER37886.1"/>
    </source>
</evidence>
<dbReference type="GO" id="GO:0005737">
    <property type="term" value="C:cytoplasm"/>
    <property type="evidence" value="ECO:0007669"/>
    <property type="project" value="UniProtKB-SubCell"/>
</dbReference>
<sequence length="293" mass="31219">MFGPTFDPDIGRQAARIASGPCAVPNSLRSHGELRLAFGQRNGRTVMKDSYQAGCLRARMPRRDEGGRPCAVLINTAGGLAEGDSVRQSVRWAAETSATVTGQAAEKVYRALSHGCRIDTQLRVEQGADAEWLPQETILFDCARLARETRILLDADVTFLGLEAVVLGRAAMGERMAHGALGDRMRIYRNGRLIYADALALEGDVDAMMRRSAIGGGAGAMAVIVHASARAAALLEPVRQALAEPAGRAAASAWNGLLAIRLLAPDGAALRADIMAALAALREGRPLPRVWRC</sequence>
<dbReference type="PANTHER" id="PTHR33643:SF1">
    <property type="entry name" value="UREASE ACCESSORY PROTEIN D"/>
    <property type="match status" value="1"/>
</dbReference>
<dbReference type="HAMAP" id="MF_01384">
    <property type="entry name" value="UreD"/>
    <property type="match status" value="1"/>
</dbReference>
<keyword evidence="3" id="KW-0996">Nickel insertion</keyword>
<dbReference type="PANTHER" id="PTHR33643">
    <property type="entry name" value="UREASE ACCESSORY PROTEIN D"/>
    <property type="match status" value="1"/>
</dbReference>
<dbReference type="AlphaFoldDB" id="A0A8E0WUZ1"/>
<dbReference type="EMBL" id="JANF02000007">
    <property type="protein sequence ID" value="KER37886.1"/>
    <property type="molecule type" value="Genomic_DNA"/>
</dbReference>
<evidence type="ECO:0000256" key="2">
    <source>
        <dbReference type="ARBA" id="ARBA00023186"/>
    </source>
</evidence>
<name>A0A8E0WUZ1_9SPHN</name>
<keyword evidence="3" id="KW-0963">Cytoplasm</keyword>
<accession>A0A8E0WUZ1</accession>
<keyword evidence="2 3" id="KW-0143">Chaperone</keyword>